<organism evidence="5">
    <name type="scientific">freshwater metagenome</name>
    <dbReference type="NCBI Taxonomy" id="449393"/>
    <lineage>
        <taxon>unclassified sequences</taxon>
        <taxon>metagenomes</taxon>
        <taxon>ecological metagenomes</taxon>
    </lineage>
</organism>
<dbReference type="EMBL" id="CAESGF010000002">
    <property type="protein sequence ID" value="CAB4362719.1"/>
    <property type="molecule type" value="Genomic_DNA"/>
</dbReference>
<dbReference type="EMBL" id="CAFBMT010000001">
    <property type="protein sequence ID" value="CAB4912067.1"/>
    <property type="molecule type" value="Genomic_DNA"/>
</dbReference>
<evidence type="ECO:0000313" key="3">
    <source>
        <dbReference type="EMBL" id="CAB4832846.1"/>
    </source>
</evidence>
<protein>
    <submittedName>
        <fullName evidence="5">Unannotated protein</fullName>
    </submittedName>
</protein>
<evidence type="ECO:0000313" key="5">
    <source>
        <dbReference type="EMBL" id="CAB4912067.1"/>
    </source>
</evidence>
<accession>A0A6J7GU67</accession>
<name>A0A6J7GU67_9ZZZZ</name>
<evidence type="ECO:0000313" key="4">
    <source>
        <dbReference type="EMBL" id="CAB4852962.1"/>
    </source>
</evidence>
<dbReference type="EMBL" id="CAEZYF010000002">
    <property type="protein sequence ID" value="CAB4708364.1"/>
    <property type="molecule type" value="Genomic_DNA"/>
</dbReference>
<dbReference type="AlphaFoldDB" id="A0A6J7GU67"/>
<sequence length="180" mass="19563">MFASVDLFAGDDVVALSAVNVVFVQRGDSVRMQQPCAALTGSSCSVYEQRPAACREYECNVLKGYRRDDITLERARAVIERAVTLSRDVRPRLEALLAAPTGLQDLARLAGLAAGPRAVNRMDRRSFPLLLAEVQADLANRPDGDARREQHAQLLADADALYELLVESFGPGPGQSPQEP</sequence>
<dbReference type="EMBL" id="CAFBOL010000009">
    <property type="protein sequence ID" value="CAB4977670.1"/>
    <property type="molecule type" value="Genomic_DNA"/>
</dbReference>
<evidence type="ECO:0000313" key="2">
    <source>
        <dbReference type="EMBL" id="CAB4708364.1"/>
    </source>
</evidence>
<evidence type="ECO:0000313" key="6">
    <source>
        <dbReference type="EMBL" id="CAB4977670.1"/>
    </source>
</evidence>
<reference evidence="5" key="1">
    <citation type="submission" date="2020-05" db="EMBL/GenBank/DDBJ databases">
        <authorList>
            <person name="Chiriac C."/>
            <person name="Salcher M."/>
            <person name="Ghai R."/>
            <person name="Kavagutti S V."/>
        </authorList>
    </citation>
    <scope>NUCLEOTIDE SEQUENCE</scope>
</reference>
<dbReference type="EMBL" id="CAFBIY010000180">
    <property type="protein sequence ID" value="CAB4852962.1"/>
    <property type="molecule type" value="Genomic_DNA"/>
</dbReference>
<dbReference type="EMBL" id="CAFAAV010000214">
    <property type="protein sequence ID" value="CAB4832846.1"/>
    <property type="molecule type" value="Genomic_DNA"/>
</dbReference>
<gene>
    <name evidence="2" type="ORF">UFOPK2656_00502</name>
    <name evidence="3" type="ORF">UFOPK3099_02270</name>
    <name evidence="4" type="ORF">UFOPK3267_02486</name>
    <name evidence="5" type="ORF">UFOPK3651_00270</name>
    <name evidence="6" type="ORF">UFOPK3931_00600</name>
    <name evidence="1" type="ORF">UFOPK4189_00499</name>
</gene>
<evidence type="ECO:0000313" key="1">
    <source>
        <dbReference type="EMBL" id="CAB4362719.1"/>
    </source>
</evidence>
<proteinExistence type="predicted"/>